<sequence>MKKFIKTRKNKHLDKARKSTKSRIVAAIRPDILLKNSSTTYSVHGSSIVWLKNGFTELVKC</sequence>
<dbReference type="Proteomes" id="UP000243006">
    <property type="component" value="Unassembled WGS sequence"/>
</dbReference>
<dbReference type="AlphaFoldDB" id="A0A1Y3EUR5"/>
<reference evidence="1 2" key="1">
    <citation type="submission" date="2015-04" db="EMBL/GenBank/DDBJ databases">
        <title>Draft genome of the roundworm Trichinella nativa.</title>
        <authorList>
            <person name="Mitreva M."/>
        </authorList>
    </citation>
    <scope>NUCLEOTIDE SEQUENCE [LARGE SCALE GENOMIC DNA]</scope>
    <source>
        <strain evidence="1 2">ISS45</strain>
    </source>
</reference>
<evidence type="ECO:0000313" key="1">
    <source>
        <dbReference type="EMBL" id="OUC47259.1"/>
    </source>
</evidence>
<gene>
    <name evidence="1" type="ORF">D917_07068</name>
</gene>
<dbReference type="EMBL" id="LVZM01004884">
    <property type="protein sequence ID" value="OUC47259.1"/>
    <property type="molecule type" value="Genomic_DNA"/>
</dbReference>
<comment type="caution">
    <text evidence="1">The sequence shown here is derived from an EMBL/GenBank/DDBJ whole genome shotgun (WGS) entry which is preliminary data.</text>
</comment>
<protein>
    <submittedName>
        <fullName evidence="1">Uncharacterized protein</fullName>
    </submittedName>
</protein>
<proteinExistence type="predicted"/>
<accession>A0A1Y3EUR5</accession>
<name>A0A1Y3EUR5_9BILA</name>
<organism evidence="1 2">
    <name type="scientific">Trichinella nativa</name>
    <dbReference type="NCBI Taxonomy" id="6335"/>
    <lineage>
        <taxon>Eukaryota</taxon>
        <taxon>Metazoa</taxon>
        <taxon>Ecdysozoa</taxon>
        <taxon>Nematoda</taxon>
        <taxon>Enoplea</taxon>
        <taxon>Dorylaimia</taxon>
        <taxon>Trichinellida</taxon>
        <taxon>Trichinellidae</taxon>
        <taxon>Trichinella</taxon>
    </lineage>
</organism>
<evidence type="ECO:0000313" key="2">
    <source>
        <dbReference type="Proteomes" id="UP000243006"/>
    </source>
</evidence>